<dbReference type="Gene3D" id="3.40.50.620">
    <property type="entry name" value="HUPs"/>
    <property type="match status" value="1"/>
</dbReference>
<evidence type="ECO:0000256" key="5">
    <source>
        <dbReference type="ARBA" id="ARBA00022643"/>
    </source>
</evidence>
<keyword evidence="12" id="KW-0511">Multifunctional enzyme</keyword>
<dbReference type="EC" id="2.7.7.2" evidence="15"/>
<comment type="function">
    <text evidence="1">Catalyzes the phosphorylation of riboflavin to FMN followed by the adenylation of FMN to FAD.</text>
</comment>
<organism evidence="16 17">
    <name type="scientific">Mergibacter septicus</name>
    <dbReference type="NCBI Taxonomy" id="221402"/>
    <lineage>
        <taxon>Bacteria</taxon>
        <taxon>Pseudomonadati</taxon>
        <taxon>Pseudomonadota</taxon>
        <taxon>Gammaproteobacteria</taxon>
        <taxon>Pasteurellales</taxon>
        <taxon>Pasteurellaceae</taxon>
        <taxon>Mergibacter</taxon>
    </lineage>
</organism>
<keyword evidence="7 15" id="KW-0548">Nucleotidyltransferase</keyword>
<evidence type="ECO:0000256" key="12">
    <source>
        <dbReference type="ARBA" id="ARBA00023268"/>
    </source>
</evidence>
<keyword evidence="10 15" id="KW-0274">FAD</keyword>
<dbReference type="NCBIfam" id="NF004159">
    <property type="entry name" value="PRK05627.1-2"/>
    <property type="match status" value="1"/>
</dbReference>
<sequence length="317" mass="36161">MQLIRGFYNISSFTKGCALTIGNFDGVHLGHQAILHHLNQQAKKLGLPTVVMLFEPQVKEFFLQQKAPARLMRLRDKLRYLREQKVDYVLCIQFNQTFANLSANSFIQDFLVKKLNVKFLSIGDDFRFGINREGDFDTLKKAGEQFGFNVENNTTFSFGKQRISSTAIRQALSRNDFRSAKLMLGREYNISGRVVKGRQLGRTIGFPTANIMLKREVIPLQGVYAVKIKDQKGRYYTGVANVGNRPTVNGSKSLLEVHIFDVNKELYGQRLDVIFCFKIRDEQKFASIEALSIQIAQDASVARTFFESEDKINVYGE</sequence>
<dbReference type="GO" id="GO:0006747">
    <property type="term" value="P:FAD biosynthetic process"/>
    <property type="evidence" value="ECO:0007669"/>
    <property type="project" value="UniProtKB-UniRule"/>
</dbReference>
<dbReference type="CDD" id="cd02064">
    <property type="entry name" value="FAD_synthetase_N"/>
    <property type="match status" value="1"/>
</dbReference>
<evidence type="ECO:0000256" key="13">
    <source>
        <dbReference type="ARBA" id="ARBA00047880"/>
    </source>
</evidence>
<evidence type="ECO:0000256" key="14">
    <source>
        <dbReference type="ARBA" id="ARBA00049494"/>
    </source>
</evidence>
<dbReference type="SMART" id="SM00904">
    <property type="entry name" value="Flavokinase"/>
    <property type="match status" value="1"/>
</dbReference>
<evidence type="ECO:0000313" key="16">
    <source>
        <dbReference type="EMBL" id="QDJ14256.1"/>
    </source>
</evidence>
<dbReference type="GO" id="GO:0008531">
    <property type="term" value="F:riboflavin kinase activity"/>
    <property type="evidence" value="ECO:0007669"/>
    <property type="project" value="UniProtKB-UniRule"/>
</dbReference>
<dbReference type="PANTHER" id="PTHR22749:SF6">
    <property type="entry name" value="RIBOFLAVIN KINASE"/>
    <property type="match status" value="1"/>
</dbReference>
<keyword evidence="17" id="KW-1185">Reference proteome</keyword>
<dbReference type="GO" id="GO:0009231">
    <property type="term" value="P:riboflavin biosynthetic process"/>
    <property type="evidence" value="ECO:0007669"/>
    <property type="project" value="InterPro"/>
</dbReference>
<keyword evidence="6 15" id="KW-0808">Transferase</keyword>
<evidence type="ECO:0000256" key="1">
    <source>
        <dbReference type="ARBA" id="ARBA00002121"/>
    </source>
</evidence>
<gene>
    <name evidence="16" type="primary">ribF</name>
    <name evidence="16" type="ORF">CEP48_01960</name>
</gene>
<dbReference type="NCBIfam" id="NF004160">
    <property type="entry name" value="PRK05627.1-3"/>
    <property type="match status" value="1"/>
</dbReference>
<comment type="pathway">
    <text evidence="2 15">Cofactor biosynthesis; FAD biosynthesis; FAD from FMN: step 1/1.</text>
</comment>
<evidence type="ECO:0000256" key="8">
    <source>
        <dbReference type="ARBA" id="ARBA00022741"/>
    </source>
</evidence>
<evidence type="ECO:0000256" key="6">
    <source>
        <dbReference type="ARBA" id="ARBA00022679"/>
    </source>
</evidence>
<accession>A0A8D4IZH0</accession>
<dbReference type="NCBIfam" id="NF004163">
    <property type="entry name" value="PRK05627.1-6"/>
    <property type="match status" value="1"/>
</dbReference>
<evidence type="ECO:0000313" key="17">
    <source>
        <dbReference type="Proteomes" id="UP000955338"/>
    </source>
</evidence>
<dbReference type="InterPro" id="IPR023465">
    <property type="entry name" value="Riboflavin_kinase_dom_sf"/>
</dbReference>
<dbReference type="SUPFAM" id="SSF82114">
    <property type="entry name" value="Riboflavin kinase-like"/>
    <property type="match status" value="1"/>
</dbReference>
<dbReference type="Gene3D" id="2.40.30.30">
    <property type="entry name" value="Riboflavin kinase-like"/>
    <property type="match status" value="1"/>
</dbReference>
<protein>
    <recommendedName>
        <fullName evidence="15">Riboflavin biosynthesis protein</fullName>
    </recommendedName>
    <domain>
        <recommendedName>
            <fullName evidence="15">Riboflavin kinase</fullName>
            <ecNumber evidence="15">2.7.1.26</ecNumber>
        </recommendedName>
        <alternativeName>
            <fullName evidence="15">Flavokinase</fullName>
        </alternativeName>
    </domain>
    <domain>
        <recommendedName>
            <fullName evidence="15">FMN adenylyltransferase</fullName>
            <ecNumber evidence="15">2.7.7.2</ecNumber>
        </recommendedName>
        <alternativeName>
            <fullName evidence="15">FAD pyrophosphorylase</fullName>
        </alternativeName>
        <alternativeName>
            <fullName evidence="15">FAD synthase</fullName>
        </alternativeName>
    </domain>
</protein>
<dbReference type="InterPro" id="IPR002606">
    <property type="entry name" value="Riboflavin_kinase_bac"/>
</dbReference>
<dbReference type="GO" id="GO:0009398">
    <property type="term" value="P:FMN biosynthetic process"/>
    <property type="evidence" value="ECO:0007669"/>
    <property type="project" value="UniProtKB-UniRule"/>
</dbReference>
<dbReference type="InterPro" id="IPR014729">
    <property type="entry name" value="Rossmann-like_a/b/a_fold"/>
</dbReference>
<dbReference type="EMBL" id="CP022011">
    <property type="protein sequence ID" value="QDJ14256.1"/>
    <property type="molecule type" value="Genomic_DNA"/>
</dbReference>
<evidence type="ECO:0000256" key="9">
    <source>
        <dbReference type="ARBA" id="ARBA00022777"/>
    </source>
</evidence>
<dbReference type="GO" id="GO:0003919">
    <property type="term" value="F:FMN adenylyltransferase activity"/>
    <property type="evidence" value="ECO:0007669"/>
    <property type="project" value="UniProtKB-UniRule"/>
</dbReference>
<dbReference type="Pfam" id="PF06574">
    <property type="entry name" value="FAD_syn"/>
    <property type="match status" value="1"/>
</dbReference>
<keyword evidence="5 15" id="KW-0288">FMN</keyword>
<comment type="catalytic activity">
    <reaction evidence="13 15">
        <text>riboflavin + ATP = FMN + ADP + H(+)</text>
        <dbReference type="Rhea" id="RHEA:14357"/>
        <dbReference type="ChEBI" id="CHEBI:15378"/>
        <dbReference type="ChEBI" id="CHEBI:30616"/>
        <dbReference type="ChEBI" id="CHEBI:57986"/>
        <dbReference type="ChEBI" id="CHEBI:58210"/>
        <dbReference type="ChEBI" id="CHEBI:456216"/>
        <dbReference type="EC" id="2.7.1.26"/>
    </reaction>
</comment>
<evidence type="ECO:0000256" key="15">
    <source>
        <dbReference type="PIRNR" id="PIRNR004491"/>
    </source>
</evidence>
<evidence type="ECO:0000256" key="7">
    <source>
        <dbReference type="ARBA" id="ARBA00022695"/>
    </source>
</evidence>
<keyword evidence="8 15" id="KW-0547">Nucleotide-binding</keyword>
<keyword evidence="11 15" id="KW-0067">ATP-binding</keyword>
<comment type="similarity">
    <text evidence="15">Belongs to the ribF family.</text>
</comment>
<reference evidence="16" key="1">
    <citation type="submission" date="2017-06" db="EMBL/GenBank/DDBJ databases">
        <title>Genome sequencing of pathogenic and non-pathogenic strains within Bisgaard taxon 40.</title>
        <authorList>
            <person name="Ladner J.T."/>
            <person name="Lovett S.P."/>
            <person name="Koroleva G."/>
            <person name="Lorch J.M."/>
        </authorList>
    </citation>
    <scope>NUCLEOTIDE SEQUENCE</scope>
    <source>
        <strain evidence="16">27576-1-I1</strain>
    </source>
</reference>
<keyword evidence="9 15" id="KW-0418">Kinase</keyword>
<dbReference type="FunFam" id="2.40.30.30:FF:000003">
    <property type="entry name" value="Riboflavin biosynthesis protein"/>
    <property type="match status" value="1"/>
</dbReference>
<dbReference type="SUPFAM" id="SSF52374">
    <property type="entry name" value="Nucleotidylyl transferase"/>
    <property type="match status" value="1"/>
</dbReference>
<dbReference type="NCBIfam" id="NF004162">
    <property type="entry name" value="PRK05627.1-5"/>
    <property type="match status" value="1"/>
</dbReference>
<comment type="catalytic activity">
    <reaction evidence="14 15">
        <text>FMN + ATP + H(+) = FAD + diphosphate</text>
        <dbReference type="Rhea" id="RHEA:17237"/>
        <dbReference type="ChEBI" id="CHEBI:15378"/>
        <dbReference type="ChEBI" id="CHEBI:30616"/>
        <dbReference type="ChEBI" id="CHEBI:33019"/>
        <dbReference type="ChEBI" id="CHEBI:57692"/>
        <dbReference type="ChEBI" id="CHEBI:58210"/>
        <dbReference type="EC" id="2.7.7.2"/>
    </reaction>
</comment>
<dbReference type="EC" id="2.7.1.26" evidence="15"/>
<dbReference type="UniPathway" id="UPA00276">
    <property type="reaction ID" value="UER00406"/>
</dbReference>
<dbReference type="Pfam" id="PF01687">
    <property type="entry name" value="Flavokinase"/>
    <property type="match status" value="1"/>
</dbReference>
<evidence type="ECO:0000256" key="2">
    <source>
        <dbReference type="ARBA" id="ARBA00004726"/>
    </source>
</evidence>
<dbReference type="AlphaFoldDB" id="A0A8D4IZH0"/>
<name>A0A8D4IZH0_9PAST</name>
<keyword evidence="4 15" id="KW-0285">Flavoprotein</keyword>
<dbReference type="PIRSF" id="PIRSF004491">
    <property type="entry name" value="FAD_Synth"/>
    <property type="match status" value="1"/>
</dbReference>
<dbReference type="FunFam" id="3.40.50.620:FF:000021">
    <property type="entry name" value="Riboflavin biosynthesis protein"/>
    <property type="match status" value="1"/>
</dbReference>
<dbReference type="GO" id="GO:0005524">
    <property type="term" value="F:ATP binding"/>
    <property type="evidence" value="ECO:0007669"/>
    <property type="project" value="UniProtKB-UniRule"/>
</dbReference>
<dbReference type="InterPro" id="IPR015865">
    <property type="entry name" value="Riboflavin_kinase_bac/euk"/>
</dbReference>
<evidence type="ECO:0000256" key="11">
    <source>
        <dbReference type="ARBA" id="ARBA00022840"/>
    </source>
</evidence>
<comment type="pathway">
    <text evidence="3 15">Cofactor biosynthesis; FMN biosynthesis; FMN from riboflavin (ATP route): step 1/1.</text>
</comment>
<dbReference type="PANTHER" id="PTHR22749">
    <property type="entry name" value="RIBOFLAVIN KINASE/FMN ADENYLYLTRANSFERASE"/>
    <property type="match status" value="1"/>
</dbReference>
<evidence type="ECO:0000256" key="4">
    <source>
        <dbReference type="ARBA" id="ARBA00022630"/>
    </source>
</evidence>
<dbReference type="NCBIfam" id="TIGR00083">
    <property type="entry name" value="ribF"/>
    <property type="match status" value="1"/>
</dbReference>
<dbReference type="InterPro" id="IPR023468">
    <property type="entry name" value="Riboflavin_kinase"/>
</dbReference>
<evidence type="ECO:0000256" key="10">
    <source>
        <dbReference type="ARBA" id="ARBA00022827"/>
    </source>
</evidence>
<dbReference type="RefSeq" id="WP_261919659.1">
    <property type="nucleotide sequence ID" value="NZ_CP022011.1"/>
</dbReference>
<evidence type="ECO:0000256" key="3">
    <source>
        <dbReference type="ARBA" id="ARBA00005201"/>
    </source>
</evidence>
<dbReference type="Proteomes" id="UP000955338">
    <property type="component" value="Chromosome"/>
</dbReference>
<dbReference type="InterPro" id="IPR015864">
    <property type="entry name" value="FAD_synthase"/>
</dbReference>
<proteinExistence type="inferred from homology"/>
<dbReference type="UniPathway" id="UPA00277">
    <property type="reaction ID" value="UER00407"/>
</dbReference>